<dbReference type="SUPFAM" id="SSF46785">
    <property type="entry name" value="Winged helix' DNA-binding domain"/>
    <property type="match status" value="1"/>
</dbReference>
<dbReference type="GO" id="GO:0003700">
    <property type="term" value="F:DNA-binding transcription factor activity"/>
    <property type="evidence" value="ECO:0007669"/>
    <property type="project" value="InterPro"/>
</dbReference>
<keyword evidence="3" id="KW-0804">Transcription</keyword>
<evidence type="ECO:0000256" key="2">
    <source>
        <dbReference type="ARBA" id="ARBA00023125"/>
    </source>
</evidence>
<reference evidence="5 6" key="1">
    <citation type="submission" date="2016-10" db="EMBL/GenBank/DDBJ databases">
        <title>Complete Genome Sequence of Peptococcaceae strain DCMF.</title>
        <authorList>
            <person name="Edwards R.J."/>
            <person name="Holland S.I."/>
            <person name="Deshpande N.P."/>
            <person name="Wong Y.K."/>
            <person name="Ertan H."/>
            <person name="Manefield M."/>
            <person name="Russell T.L."/>
            <person name="Lee M.J."/>
        </authorList>
    </citation>
    <scope>NUCLEOTIDE SEQUENCE [LARGE SCALE GENOMIC DNA]</scope>
    <source>
        <strain evidence="5 6">DCMF</strain>
    </source>
</reference>
<dbReference type="KEGG" id="fwa:DCMF_00640"/>
<sequence>MDRLLQSDSSVTELVNDLGLSQPLISKHLRTLRECGLVQVQIKAQHRIYCLNAEPLAEIDEWLNAYRKMWNKHIDALTEHLDQKKNHGR</sequence>
<dbReference type="InterPro" id="IPR051081">
    <property type="entry name" value="HTH_MetalResp_TranReg"/>
</dbReference>
<feature type="domain" description="HTH arsR-type" evidence="4">
    <location>
        <begin position="1"/>
        <end position="71"/>
    </location>
</feature>
<dbReference type="PROSITE" id="PS50987">
    <property type="entry name" value="HTH_ARSR_2"/>
    <property type="match status" value="1"/>
</dbReference>
<dbReference type="Pfam" id="PF01022">
    <property type="entry name" value="HTH_5"/>
    <property type="match status" value="1"/>
</dbReference>
<proteinExistence type="predicted"/>
<organism evidence="5 6">
    <name type="scientific">Formimonas warabiya</name>
    <dbReference type="NCBI Taxonomy" id="1761012"/>
    <lineage>
        <taxon>Bacteria</taxon>
        <taxon>Bacillati</taxon>
        <taxon>Bacillota</taxon>
        <taxon>Clostridia</taxon>
        <taxon>Eubacteriales</taxon>
        <taxon>Peptococcaceae</taxon>
        <taxon>Candidatus Formimonas</taxon>
    </lineage>
</organism>
<keyword evidence="2" id="KW-0238">DNA-binding</keyword>
<dbReference type="AlphaFoldDB" id="A0A3G1L0F8"/>
<dbReference type="Gene3D" id="1.10.10.10">
    <property type="entry name" value="Winged helix-like DNA-binding domain superfamily/Winged helix DNA-binding domain"/>
    <property type="match status" value="1"/>
</dbReference>
<dbReference type="InterPro" id="IPR036388">
    <property type="entry name" value="WH-like_DNA-bd_sf"/>
</dbReference>
<evidence type="ECO:0000259" key="4">
    <source>
        <dbReference type="PROSITE" id="PS50987"/>
    </source>
</evidence>
<keyword evidence="1" id="KW-0805">Transcription regulation</keyword>
<protein>
    <recommendedName>
        <fullName evidence="4">HTH arsR-type domain-containing protein</fullName>
    </recommendedName>
</protein>
<dbReference type="SMART" id="SM00418">
    <property type="entry name" value="HTH_ARSR"/>
    <property type="match status" value="1"/>
</dbReference>
<dbReference type="InterPro" id="IPR011991">
    <property type="entry name" value="ArsR-like_HTH"/>
</dbReference>
<dbReference type="GO" id="GO:0003677">
    <property type="term" value="F:DNA binding"/>
    <property type="evidence" value="ECO:0007669"/>
    <property type="project" value="UniProtKB-KW"/>
</dbReference>
<evidence type="ECO:0000256" key="1">
    <source>
        <dbReference type="ARBA" id="ARBA00023015"/>
    </source>
</evidence>
<evidence type="ECO:0000313" key="5">
    <source>
        <dbReference type="EMBL" id="ATW28272.1"/>
    </source>
</evidence>
<accession>A0A3G1L0F8</accession>
<keyword evidence="6" id="KW-1185">Reference proteome</keyword>
<dbReference type="Proteomes" id="UP000323521">
    <property type="component" value="Chromosome"/>
</dbReference>
<dbReference type="InterPro" id="IPR036390">
    <property type="entry name" value="WH_DNA-bd_sf"/>
</dbReference>
<dbReference type="InterPro" id="IPR001845">
    <property type="entry name" value="HTH_ArsR_DNA-bd_dom"/>
</dbReference>
<dbReference type="PANTHER" id="PTHR33154:SF33">
    <property type="entry name" value="TRANSCRIPTIONAL REPRESSOR SDPR"/>
    <property type="match status" value="1"/>
</dbReference>
<evidence type="ECO:0000256" key="3">
    <source>
        <dbReference type="ARBA" id="ARBA00023163"/>
    </source>
</evidence>
<name>A0A3G1L0F8_FORW1</name>
<dbReference type="EMBL" id="CP017634">
    <property type="protein sequence ID" value="ATW28272.1"/>
    <property type="molecule type" value="Genomic_DNA"/>
</dbReference>
<gene>
    <name evidence="5" type="ORF">DCMF_00640</name>
</gene>
<dbReference type="PANTHER" id="PTHR33154">
    <property type="entry name" value="TRANSCRIPTIONAL REGULATOR, ARSR FAMILY"/>
    <property type="match status" value="1"/>
</dbReference>
<evidence type="ECO:0000313" key="6">
    <source>
        <dbReference type="Proteomes" id="UP000323521"/>
    </source>
</evidence>
<dbReference type="CDD" id="cd00090">
    <property type="entry name" value="HTH_ARSR"/>
    <property type="match status" value="1"/>
</dbReference>